<feature type="region of interest" description="Disordered" evidence="1">
    <location>
        <begin position="54"/>
        <end position="77"/>
    </location>
</feature>
<reference evidence="2 3" key="1">
    <citation type="submission" date="2016-01" db="EMBL/GenBank/DDBJ databases">
        <title>Draft Genome Sequences of Seven Thermophilic Sporeformers Isolated from Foods.</title>
        <authorList>
            <person name="Berendsen E.M."/>
            <person name="Wells-Bennik M.H."/>
            <person name="Krawcyk A.O."/>
            <person name="De Jong A."/>
            <person name="Holsappel S."/>
            <person name="Eijlander R.T."/>
            <person name="Kuipers O.P."/>
        </authorList>
    </citation>
    <scope>NUCLEOTIDE SEQUENCE [LARGE SCALE GENOMIC DNA]</scope>
    <source>
        <strain evidence="2 3">B4109</strain>
    </source>
</reference>
<dbReference type="AlphaFoldDB" id="A0A150MPK4"/>
<dbReference type="Gene3D" id="3.20.20.100">
    <property type="entry name" value="NADP-dependent oxidoreductase domain"/>
    <property type="match status" value="1"/>
</dbReference>
<name>A0A150MPK4_GEOSE</name>
<dbReference type="PATRIC" id="fig|1422.18.peg.28"/>
<dbReference type="InterPro" id="IPR036812">
    <property type="entry name" value="NAD(P)_OxRdtase_dom_sf"/>
</dbReference>
<sequence length="77" mass="8630">MPADSRAADPRANTFIQGLLNDEVLTKVEQLEKIAAELGITLSQLALAWVLRQPPGTSRRERQSGRCRAQRRCAREN</sequence>
<dbReference type="SUPFAM" id="SSF51430">
    <property type="entry name" value="NAD(P)-linked oxidoreductase"/>
    <property type="match status" value="1"/>
</dbReference>
<comment type="caution">
    <text evidence="2">The sequence shown here is derived from an EMBL/GenBank/DDBJ whole genome shotgun (WGS) entry which is preliminary data.</text>
</comment>
<evidence type="ECO:0000313" key="3">
    <source>
        <dbReference type="Proteomes" id="UP000075424"/>
    </source>
</evidence>
<dbReference type="Proteomes" id="UP000075424">
    <property type="component" value="Unassembled WGS sequence"/>
</dbReference>
<accession>A0A150MPK4</accession>
<dbReference type="EMBL" id="LQYV01000069">
    <property type="protein sequence ID" value="KYD26312.1"/>
    <property type="molecule type" value="Genomic_DNA"/>
</dbReference>
<evidence type="ECO:0000256" key="1">
    <source>
        <dbReference type="SAM" id="MobiDB-lite"/>
    </source>
</evidence>
<organism evidence="2 3">
    <name type="scientific">Geobacillus stearothermophilus</name>
    <name type="common">Bacillus stearothermophilus</name>
    <dbReference type="NCBI Taxonomy" id="1422"/>
    <lineage>
        <taxon>Bacteria</taxon>
        <taxon>Bacillati</taxon>
        <taxon>Bacillota</taxon>
        <taxon>Bacilli</taxon>
        <taxon>Bacillales</taxon>
        <taxon>Anoxybacillaceae</taxon>
        <taxon>Geobacillus</taxon>
    </lineage>
</organism>
<proteinExistence type="predicted"/>
<gene>
    <name evidence="2" type="ORF">B4109_1648</name>
</gene>
<feature type="compositionally biased region" description="Basic residues" evidence="1">
    <location>
        <begin position="68"/>
        <end position="77"/>
    </location>
</feature>
<protein>
    <submittedName>
        <fullName evidence="2">Uncharacterized protein</fullName>
    </submittedName>
</protein>
<evidence type="ECO:0000313" key="2">
    <source>
        <dbReference type="EMBL" id="KYD26312.1"/>
    </source>
</evidence>